<keyword evidence="3" id="KW-1185">Reference proteome</keyword>
<sequence length="401" mass="45742">MLFLFKEGILVNSIILKSLLETIKWLFIWLTVAGLVLGVLSQGLIFNTSDGLDVILIFALLMFQHRLKFDEHNNQIDVKLGAYFFKKKIFTYSHHTIDTSTIKTISCQDNKAISVIDINYTSPEGKLSTYTFRCFKQAKQAQLVVSKLSTFERAYTAKREEAEAEKTNSATVNKFSKIFPQNTILGNAEAKNNISILRCALPLPESKKKSVYLTVACFTLLTVFIAFSSQNWKPAMAFLVITYFSYWLARAFICHNYYLVKTSPFIDIKINSDELYLPALLFTDKKPRTLTKQDIVSIEAKWNYNYDTIDDSIGRTTKRSHLISLVFNTTKGQSIALSHWSVDSEALVYSLLKYQYPVSLDRTSEMVYPFKRHIGLMVGLFIVIVIINASNLPNFISSFNS</sequence>
<feature type="transmembrane region" description="Helical" evidence="1">
    <location>
        <begin position="211"/>
        <end position="229"/>
    </location>
</feature>
<comment type="caution">
    <text evidence="2">The sequence shown here is derived from an EMBL/GenBank/DDBJ whole genome shotgun (WGS) entry which is preliminary data.</text>
</comment>
<proteinExistence type="predicted"/>
<feature type="transmembrane region" description="Helical" evidence="1">
    <location>
        <begin position="235"/>
        <end position="253"/>
    </location>
</feature>
<evidence type="ECO:0000256" key="1">
    <source>
        <dbReference type="SAM" id="Phobius"/>
    </source>
</evidence>
<dbReference type="EMBL" id="LHPH01000003">
    <property type="protein sequence ID" value="KPH64895.1"/>
    <property type="molecule type" value="Genomic_DNA"/>
</dbReference>
<gene>
    <name evidence="2" type="ORF">ADS77_03550</name>
</gene>
<dbReference type="Proteomes" id="UP000037848">
    <property type="component" value="Unassembled WGS sequence"/>
</dbReference>
<keyword evidence="1" id="KW-0812">Transmembrane</keyword>
<protein>
    <submittedName>
        <fullName evidence="2">Uncharacterized protein</fullName>
    </submittedName>
</protein>
<dbReference type="STRING" id="187330.AMS58_08675"/>
<dbReference type="OrthoDB" id="6309399at2"/>
<organism evidence="2 3">
    <name type="scientific">Pseudoalteromonas porphyrae</name>
    <dbReference type="NCBI Taxonomy" id="187330"/>
    <lineage>
        <taxon>Bacteria</taxon>
        <taxon>Pseudomonadati</taxon>
        <taxon>Pseudomonadota</taxon>
        <taxon>Gammaproteobacteria</taxon>
        <taxon>Alteromonadales</taxon>
        <taxon>Pseudoalteromonadaceae</taxon>
        <taxon>Pseudoalteromonas</taxon>
    </lineage>
</organism>
<dbReference type="RefSeq" id="WP_054453028.1">
    <property type="nucleotide sequence ID" value="NZ_LHPH01000003.1"/>
</dbReference>
<feature type="transmembrane region" description="Helical" evidence="1">
    <location>
        <begin position="25"/>
        <end position="45"/>
    </location>
</feature>
<evidence type="ECO:0000313" key="2">
    <source>
        <dbReference type="EMBL" id="KPH64895.1"/>
    </source>
</evidence>
<keyword evidence="1" id="KW-0472">Membrane</keyword>
<dbReference type="AlphaFoldDB" id="A0A0N1ERB2"/>
<reference evidence="2 3" key="1">
    <citation type="submission" date="2015-08" db="EMBL/GenBank/DDBJ databases">
        <title>Draft Genome Sequence of Pseudoalteromonas porphyrae UCD-SED14.</title>
        <authorList>
            <person name="Coil D.A."/>
            <person name="Jospin G."/>
            <person name="Lee R.D."/>
            <person name="Eisen J.A."/>
        </authorList>
    </citation>
    <scope>NUCLEOTIDE SEQUENCE [LARGE SCALE GENOMIC DNA]</scope>
    <source>
        <strain evidence="2 3">UCD-SED14</strain>
    </source>
</reference>
<feature type="transmembrane region" description="Helical" evidence="1">
    <location>
        <begin position="374"/>
        <end position="396"/>
    </location>
</feature>
<dbReference type="PATRIC" id="fig|187330.3.peg.1751"/>
<name>A0A0N1ERB2_9GAMM</name>
<evidence type="ECO:0000313" key="3">
    <source>
        <dbReference type="Proteomes" id="UP000037848"/>
    </source>
</evidence>
<accession>A0A0N1ERB2</accession>
<keyword evidence="1" id="KW-1133">Transmembrane helix</keyword>